<dbReference type="PANTHER" id="PTHR43861">
    <property type="entry name" value="TRANS-ACONITATE 2-METHYLTRANSFERASE-RELATED"/>
    <property type="match status" value="1"/>
</dbReference>
<dbReference type="GO" id="GO:0032259">
    <property type="term" value="P:methylation"/>
    <property type="evidence" value="ECO:0007669"/>
    <property type="project" value="UniProtKB-KW"/>
</dbReference>
<protein>
    <submittedName>
        <fullName evidence="4">Class I SAM-dependent methyltransferase</fullName>
    </submittedName>
</protein>
<evidence type="ECO:0000256" key="1">
    <source>
        <dbReference type="ARBA" id="ARBA00022603"/>
    </source>
</evidence>
<dbReference type="InterPro" id="IPR029063">
    <property type="entry name" value="SAM-dependent_MTases_sf"/>
</dbReference>
<sequence>MEQSATRTLAHYQANAEQFWEGTRDHDVSQNIQALLGALPSTGALDILDLGCGPGRDIKHFHELGHNPVGLDGCAAFVQMAQQYTACPVWHQDLLTLDLPAERFDGVFANAVLFHVPRTHIASVLAQLHQCLRPGGVLFTSNPRGQGQEGWQAGRYGVYYDWQEWRERVEQAQFEAIDHYYRPAGVPHAQQAWLASVWRKI</sequence>
<organism evidence="4 5">
    <name type="scientific">Alcaligenes endophyticus</name>
    <dbReference type="NCBI Taxonomy" id="1929088"/>
    <lineage>
        <taxon>Bacteria</taxon>
        <taxon>Pseudomonadati</taxon>
        <taxon>Pseudomonadota</taxon>
        <taxon>Betaproteobacteria</taxon>
        <taxon>Burkholderiales</taxon>
        <taxon>Alcaligenaceae</taxon>
        <taxon>Alcaligenes</taxon>
    </lineage>
</organism>
<accession>A0ABT8ENC7</accession>
<dbReference type="Gene3D" id="3.40.50.150">
    <property type="entry name" value="Vaccinia Virus protein VP39"/>
    <property type="match status" value="1"/>
</dbReference>
<keyword evidence="5" id="KW-1185">Reference proteome</keyword>
<dbReference type="SUPFAM" id="SSF53335">
    <property type="entry name" value="S-adenosyl-L-methionine-dependent methyltransferases"/>
    <property type="match status" value="1"/>
</dbReference>
<comment type="caution">
    <text evidence="4">The sequence shown here is derived from an EMBL/GenBank/DDBJ whole genome shotgun (WGS) entry which is preliminary data.</text>
</comment>
<dbReference type="PANTHER" id="PTHR43861:SF1">
    <property type="entry name" value="TRANS-ACONITATE 2-METHYLTRANSFERASE"/>
    <property type="match status" value="1"/>
</dbReference>
<dbReference type="InterPro" id="IPR041698">
    <property type="entry name" value="Methyltransf_25"/>
</dbReference>
<dbReference type="CDD" id="cd02440">
    <property type="entry name" value="AdoMet_MTases"/>
    <property type="match status" value="1"/>
</dbReference>
<gene>
    <name evidence="4" type="ORF">LMS43_15340</name>
</gene>
<dbReference type="Pfam" id="PF13649">
    <property type="entry name" value="Methyltransf_25"/>
    <property type="match status" value="1"/>
</dbReference>
<evidence type="ECO:0000259" key="3">
    <source>
        <dbReference type="Pfam" id="PF13649"/>
    </source>
</evidence>
<keyword evidence="1 4" id="KW-0489">Methyltransferase</keyword>
<feature type="domain" description="Methyltransferase" evidence="3">
    <location>
        <begin position="47"/>
        <end position="136"/>
    </location>
</feature>
<proteinExistence type="predicted"/>
<dbReference type="Proteomes" id="UP001168613">
    <property type="component" value="Unassembled WGS sequence"/>
</dbReference>
<reference evidence="4" key="1">
    <citation type="submission" date="2021-11" db="EMBL/GenBank/DDBJ databases">
        <title>Draft genome sequence of Alcaligenes endophyticus type strain CCUG 75668T.</title>
        <authorList>
            <person name="Salva-Serra F."/>
            <person name="Duran R.E."/>
            <person name="Seeger M."/>
            <person name="Moore E.R.B."/>
            <person name="Jaen-Luchoro D."/>
        </authorList>
    </citation>
    <scope>NUCLEOTIDE SEQUENCE</scope>
    <source>
        <strain evidence="4">CCUG 75668</strain>
    </source>
</reference>
<name>A0ABT8ENC7_9BURK</name>
<evidence type="ECO:0000313" key="5">
    <source>
        <dbReference type="Proteomes" id="UP001168613"/>
    </source>
</evidence>
<dbReference type="RefSeq" id="WP_266123810.1">
    <property type="nucleotide sequence ID" value="NZ_JAJHNU010000005.1"/>
</dbReference>
<evidence type="ECO:0000313" key="4">
    <source>
        <dbReference type="EMBL" id="MDN4122665.1"/>
    </source>
</evidence>
<dbReference type="GO" id="GO:0008168">
    <property type="term" value="F:methyltransferase activity"/>
    <property type="evidence" value="ECO:0007669"/>
    <property type="project" value="UniProtKB-KW"/>
</dbReference>
<dbReference type="EMBL" id="JAJHNU010000005">
    <property type="protein sequence ID" value="MDN4122665.1"/>
    <property type="molecule type" value="Genomic_DNA"/>
</dbReference>
<keyword evidence="2" id="KW-0808">Transferase</keyword>
<evidence type="ECO:0000256" key="2">
    <source>
        <dbReference type="ARBA" id="ARBA00022679"/>
    </source>
</evidence>